<feature type="transmembrane region" description="Helical" evidence="1">
    <location>
        <begin position="50"/>
        <end position="69"/>
    </location>
</feature>
<keyword evidence="1" id="KW-1133">Transmembrane helix</keyword>
<keyword evidence="1" id="KW-0472">Membrane</keyword>
<reference evidence="2" key="1">
    <citation type="submission" date="2024-05" db="EMBL/GenBank/DDBJ databases">
        <title>Planctomycetes of the genus Singulisphaera possess chitinolytic capabilities.</title>
        <authorList>
            <person name="Ivanova A."/>
        </authorList>
    </citation>
    <scope>NUCLEOTIDE SEQUENCE</scope>
    <source>
        <strain evidence="2">Ch08T</strain>
    </source>
</reference>
<name>A0AAU7CH65_9BACT</name>
<proteinExistence type="predicted"/>
<evidence type="ECO:0000313" key="2">
    <source>
        <dbReference type="EMBL" id="XBH04511.1"/>
    </source>
</evidence>
<sequence>MKRRVIIITGVVLLFGLLFVWYGRPTLEVLGVLAFGWLTYPARGLPRVTIAWDGVATGSVCLFLFIIGLHRTLRWFAGEVQKARGAGVEAPRLWSIRWTAALVTLIVTMFVAGLSATGVVHQVGWLIASRNSFVEQKTRLWDIWGTSVDHLRFIGMASEVLVMDREQASSGESRPKREVRQSWMTELLPGTNFVLSGRLDVEHPWNAPQNSALFKGVVPLFLNPDIRVHRSPEGYALSHYAGNVHVLDRDRVSQGAMRQDAAHTILAGEVAEGFKPWGDPTNLRDPGLGVNQAPGGFGGPSGSGANLLFMDGSVQFFSNTTSPLVLRRLSRSSSE</sequence>
<keyword evidence="1" id="KW-0812">Transmembrane</keyword>
<evidence type="ECO:0008006" key="3">
    <source>
        <dbReference type="Google" id="ProtNLM"/>
    </source>
</evidence>
<dbReference type="RefSeq" id="WP_406697276.1">
    <property type="nucleotide sequence ID" value="NZ_CP155447.1"/>
</dbReference>
<accession>A0AAU7CH65</accession>
<gene>
    <name evidence="2" type="ORF">V5E97_00410</name>
</gene>
<feature type="transmembrane region" description="Helical" evidence="1">
    <location>
        <begin position="5"/>
        <end position="23"/>
    </location>
</feature>
<organism evidence="2">
    <name type="scientific">Singulisphaera sp. Ch08</name>
    <dbReference type="NCBI Taxonomy" id="3120278"/>
    <lineage>
        <taxon>Bacteria</taxon>
        <taxon>Pseudomonadati</taxon>
        <taxon>Planctomycetota</taxon>
        <taxon>Planctomycetia</taxon>
        <taxon>Isosphaerales</taxon>
        <taxon>Isosphaeraceae</taxon>
        <taxon>Singulisphaera</taxon>
    </lineage>
</organism>
<feature type="transmembrane region" description="Helical" evidence="1">
    <location>
        <begin position="102"/>
        <end position="128"/>
    </location>
</feature>
<evidence type="ECO:0000256" key="1">
    <source>
        <dbReference type="SAM" id="Phobius"/>
    </source>
</evidence>
<dbReference type="EMBL" id="CP155447">
    <property type="protein sequence ID" value="XBH04511.1"/>
    <property type="molecule type" value="Genomic_DNA"/>
</dbReference>
<dbReference type="AlphaFoldDB" id="A0AAU7CH65"/>
<protein>
    <recommendedName>
        <fullName evidence="3">DUF1559 domain-containing protein</fullName>
    </recommendedName>
</protein>